<proteinExistence type="predicted"/>
<keyword evidence="3" id="KW-1185">Reference proteome</keyword>
<organism evidence="2 3">
    <name type="scientific">Achaetomium macrosporum</name>
    <dbReference type="NCBI Taxonomy" id="79813"/>
    <lineage>
        <taxon>Eukaryota</taxon>
        <taxon>Fungi</taxon>
        <taxon>Dikarya</taxon>
        <taxon>Ascomycota</taxon>
        <taxon>Pezizomycotina</taxon>
        <taxon>Sordariomycetes</taxon>
        <taxon>Sordariomycetidae</taxon>
        <taxon>Sordariales</taxon>
        <taxon>Chaetomiaceae</taxon>
        <taxon>Achaetomium</taxon>
    </lineage>
</organism>
<dbReference type="GO" id="GO:0005938">
    <property type="term" value="C:cell cortex"/>
    <property type="evidence" value="ECO:0007669"/>
    <property type="project" value="TreeGrafter"/>
</dbReference>
<dbReference type="PANTHER" id="PTHR36414">
    <property type="entry name" value="PROTEIN SUR7"/>
    <property type="match status" value="1"/>
</dbReference>
<comment type="caution">
    <text evidence="2">The sequence shown here is derived from an EMBL/GenBank/DDBJ whole genome shotgun (WGS) entry which is preliminary data.</text>
</comment>
<dbReference type="GO" id="GO:0030866">
    <property type="term" value="P:cortical actin cytoskeleton organization"/>
    <property type="evidence" value="ECO:0007669"/>
    <property type="project" value="TreeGrafter"/>
</dbReference>
<reference evidence="2" key="1">
    <citation type="journal article" date="2023" name="Mol. Phylogenet. Evol.">
        <title>Genome-scale phylogeny and comparative genomics of the fungal order Sordariales.</title>
        <authorList>
            <person name="Hensen N."/>
            <person name="Bonometti L."/>
            <person name="Westerberg I."/>
            <person name="Brannstrom I.O."/>
            <person name="Guillou S."/>
            <person name="Cros-Aarteil S."/>
            <person name="Calhoun S."/>
            <person name="Haridas S."/>
            <person name="Kuo A."/>
            <person name="Mondo S."/>
            <person name="Pangilinan J."/>
            <person name="Riley R."/>
            <person name="LaButti K."/>
            <person name="Andreopoulos B."/>
            <person name="Lipzen A."/>
            <person name="Chen C."/>
            <person name="Yan M."/>
            <person name="Daum C."/>
            <person name="Ng V."/>
            <person name="Clum A."/>
            <person name="Steindorff A."/>
            <person name="Ohm R.A."/>
            <person name="Martin F."/>
            <person name="Silar P."/>
            <person name="Natvig D.O."/>
            <person name="Lalanne C."/>
            <person name="Gautier V."/>
            <person name="Ament-Velasquez S.L."/>
            <person name="Kruys A."/>
            <person name="Hutchinson M.I."/>
            <person name="Powell A.J."/>
            <person name="Barry K."/>
            <person name="Miller A.N."/>
            <person name="Grigoriev I.V."/>
            <person name="Debuchy R."/>
            <person name="Gladieux P."/>
            <person name="Hiltunen Thoren M."/>
            <person name="Johannesson H."/>
        </authorList>
    </citation>
    <scope>NUCLEOTIDE SEQUENCE</scope>
    <source>
        <strain evidence="2">CBS 532.94</strain>
    </source>
</reference>
<dbReference type="GO" id="GO:0032185">
    <property type="term" value="P:septin cytoskeleton organization"/>
    <property type="evidence" value="ECO:0007669"/>
    <property type="project" value="TreeGrafter"/>
</dbReference>
<feature type="transmembrane region" description="Helical" evidence="1">
    <location>
        <begin position="114"/>
        <end position="137"/>
    </location>
</feature>
<dbReference type="PANTHER" id="PTHR36414:SF1">
    <property type="entry name" value="PROTEIN SUR7"/>
    <property type="match status" value="1"/>
</dbReference>
<dbReference type="GO" id="GO:0045121">
    <property type="term" value="C:membrane raft"/>
    <property type="evidence" value="ECO:0007669"/>
    <property type="project" value="TreeGrafter"/>
</dbReference>
<keyword evidence="1" id="KW-1133">Transmembrane helix</keyword>
<evidence type="ECO:0000313" key="2">
    <source>
        <dbReference type="EMBL" id="KAK4239749.1"/>
    </source>
</evidence>
<dbReference type="InterPro" id="IPR009571">
    <property type="entry name" value="SUR7/Rim9-like_fungi"/>
</dbReference>
<sequence length="249" mass="27129">MARTINLAAPALLLLAASLVMLWFVILSGITQTSPLRQTYFLRADTSGIQGARSVSQWTYFRVCGADNLDCGPARPGLPLGDAWASGARGVPAPLIGEYGNGTTSFHYWYMWRFGWVFFLLALLFEVLAFGAGLLALCSRLGSALAGLIALAGLVFLTIAVSLMTATFVGMRNIFVDAGRAASLGRYAFGFSWGSWAALLISTILFCLARHKRKETVVAATSTGRTRRTWWPWRRSAARRSSRVKGDYA</sequence>
<accession>A0AAN7HGP3</accession>
<dbReference type="GO" id="GO:0031505">
    <property type="term" value="P:fungal-type cell wall organization"/>
    <property type="evidence" value="ECO:0007669"/>
    <property type="project" value="TreeGrafter"/>
</dbReference>
<protein>
    <submittedName>
        <fullName evidence="2">SUR7/PalI family-domain-containing protein</fullName>
    </submittedName>
</protein>
<reference evidence="2" key="2">
    <citation type="submission" date="2023-05" db="EMBL/GenBank/DDBJ databases">
        <authorList>
            <consortium name="Lawrence Berkeley National Laboratory"/>
            <person name="Steindorff A."/>
            <person name="Hensen N."/>
            <person name="Bonometti L."/>
            <person name="Westerberg I."/>
            <person name="Brannstrom I.O."/>
            <person name="Guillou S."/>
            <person name="Cros-Aarteil S."/>
            <person name="Calhoun S."/>
            <person name="Haridas S."/>
            <person name="Kuo A."/>
            <person name="Mondo S."/>
            <person name="Pangilinan J."/>
            <person name="Riley R."/>
            <person name="Labutti K."/>
            <person name="Andreopoulos B."/>
            <person name="Lipzen A."/>
            <person name="Chen C."/>
            <person name="Yanf M."/>
            <person name="Daum C."/>
            <person name="Ng V."/>
            <person name="Clum A."/>
            <person name="Ohm R."/>
            <person name="Martin F."/>
            <person name="Silar P."/>
            <person name="Natvig D."/>
            <person name="Lalanne C."/>
            <person name="Gautier V."/>
            <person name="Ament-Velasquez S.L."/>
            <person name="Kruys A."/>
            <person name="Hutchinson M.I."/>
            <person name="Powell A.J."/>
            <person name="Barry K."/>
            <person name="Miller A.N."/>
            <person name="Grigoriev I.V."/>
            <person name="Debuchy R."/>
            <person name="Gladieux P."/>
            <person name="Thoren M.H."/>
            <person name="Johannesson H."/>
        </authorList>
    </citation>
    <scope>NUCLEOTIDE SEQUENCE</scope>
    <source>
        <strain evidence="2">CBS 532.94</strain>
    </source>
</reference>
<dbReference type="Pfam" id="PF06687">
    <property type="entry name" value="SUR7"/>
    <property type="match status" value="1"/>
</dbReference>
<name>A0AAN7HGP3_9PEZI</name>
<dbReference type="GO" id="GO:0006897">
    <property type="term" value="P:endocytosis"/>
    <property type="evidence" value="ECO:0007669"/>
    <property type="project" value="TreeGrafter"/>
</dbReference>
<evidence type="ECO:0000256" key="1">
    <source>
        <dbReference type="SAM" id="Phobius"/>
    </source>
</evidence>
<dbReference type="AlphaFoldDB" id="A0AAN7HGP3"/>
<evidence type="ECO:0000313" key="3">
    <source>
        <dbReference type="Proteomes" id="UP001303760"/>
    </source>
</evidence>
<feature type="transmembrane region" description="Helical" evidence="1">
    <location>
        <begin position="189"/>
        <end position="209"/>
    </location>
</feature>
<gene>
    <name evidence="2" type="ORF">C8A03DRAFT_32198</name>
</gene>
<dbReference type="EMBL" id="MU860056">
    <property type="protein sequence ID" value="KAK4239749.1"/>
    <property type="molecule type" value="Genomic_DNA"/>
</dbReference>
<keyword evidence="1" id="KW-0472">Membrane</keyword>
<keyword evidence="1" id="KW-0812">Transmembrane</keyword>
<dbReference type="Proteomes" id="UP001303760">
    <property type="component" value="Unassembled WGS sequence"/>
</dbReference>
<dbReference type="GO" id="GO:0005886">
    <property type="term" value="C:plasma membrane"/>
    <property type="evidence" value="ECO:0007669"/>
    <property type="project" value="InterPro"/>
</dbReference>
<feature type="transmembrane region" description="Helical" evidence="1">
    <location>
        <begin position="144"/>
        <end position="169"/>
    </location>
</feature>